<dbReference type="EMBL" id="BK002442">
    <property type="protein sequence ID" value="DAA03948.1"/>
    <property type="molecule type" value="Genomic_DNA"/>
</dbReference>
<dbReference type="AlphaFoldDB" id="Q6IKC4"/>
<dbReference type="UCSC" id="CG34304-RA">
    <property type="organism name" value="d. melanogaster"/>
</dbReference>
<reference evidence="2" key="1">
    <citation type="journal article" date="2003" name="Genome Biol.">
        <title>An integrated gene annotation and transcriptional profiling approach towards the full gene content of the Drosophila genome.</title>
        <authorList>
            <person name="Hild M."/>
            <person name="Beckmann B."/>
            <person name="Haas S.A."/>
            <person name="Koch B."/>
            <person name="Solovyev V."/>
            <person name="Busold C."/>
            <person name="Fellenberg K."/>
            <person name="Boutros M."/>
            <person name="Vingron M."/>
            <person name="Sauer F."/>
            <person name="Hoheisel J.D."/>
            <person name="Paro R."/>
        </authorList>
    </citation>
    <scope>NUCLEOTIDE SEQUENCE</scope>
</reference>
<sequence>MSHRDRDRRGTSEPALRSANVDWGSEFLDLGHRIGDQLPMGWAAFNIIPAAETRRNDACKPERPPEPEHIPSELLTQDDPVTTGAGGHKLTTFWTSVRACDLCARFPRIRVTSVGGNGSVSGETSGRPSEKAHTQRPAGRTVDRHMDTWTPWTPDSGHGGVGTADREQMLIVLISQVRRKHAAKCPIAETRPHFRHIDALVHGKKILLHKQTFKLKCPNARCAILVLANGHVYVTQRQRVMCKNCRKTAKKQQQVVRLPRNADIPGPISPLSNREMHYPKFQGQQMFFVGALQTLLLCSSLPAPLMR</sequence>
<proteinExistence type="predicted"/>
<organism evidence="2">
    <name type="scientific">Drosophila melanogaster</name>
    <name type="common">Fruit fly</name>
    <dbReference type="NCBI Taxonomy" id="7227"/>
    <lineage>
        <taxon>Eukaryota</taxon>
        <taxon>Metazoa</taxon>
        <taxon>Ecdysozoa</taxon>
        <taxon>Arthropoda</taxon>
        <taxon>Hexapoda</taxon>
        <taxon>Insecta</taxon>
        <taxon>Pterygota</taxon>
        <taxon>Neoptera</taxon>
        <taxon>Endopterygota</taxon>
        <taxon>Diptera</taxon>
        <taxon>Brachycera</taxon>
        <taxon>Muscomorpha</taxon>
        <taxon>Ephydroidea</taxon>
        <taxon>Drosophilidae</taxon>
        <taxon>Drosophila</taxon>
        <taxon>Sophophora</taxon>
    </lineage>
</organism>
<evidence type="ECO:0000256" key="1">
    <source>
        <dbReference type="SAM" id="MobiDB-lite"/>
    </source>
</evidence>
<accession>Q6IKC4</accession>
<feature type="compositionally biased region" description="Basic and acidic residues" evidence="1">
    <location>
        <begin position="54"/>
        <end position="71"/>
    </location>
</feature>
<name>Q6IKC4_DROME</name>
<gene>
    <name evidence="2" type="ORF">HDC12882</name>
</gene>
<feature type="region of interest" description="Disordered" evidence="1">
    <location>
        <begin position="54"/>
        <end position="83"/>
    </location>
</feature>
<feature type="region of interest" description="Disordered" evidence="1">
    <location>
        <begin position="114"/>
        <end position="161"/>
    </location>
</feature>
<protein>
    <submittedName>
        <fullName evidence="2">HDC12882</fullName>
    </submittedName>
</protein>
<evidence type="ECO:0000313" key="2">
    <source>
        <dbReference type="EMBL" id="DAA03948.1"/>
    </source>
</evidence>